<evidence type="ECO:0000313" key="3">
    <source>
        <dbReference type="Proteomes" id="UP000070544"/>
    </source>
</evidence>
<feature type="compositionally biased region" description="Pro residues" evidence="1">
    <location>
        <begin position="23"/>
        <end position="51"/>
    </location>
</feature>
<organism evidence="2 3">
    <name type="scientific">Gonapodya prolifera (strain JEL478)</name>
    <name type="common">Monoblepharis prolifera</name>
    <dbReference type="NCBI Taxonomy" id="1344416"/>
    <lineage>
        <taxon>Eukaryota</taxon>
        <taxon>Fungi</taxon>
        <taxon>Fungi incertae sedis</taxon>
        <taxon>Chytridiomycota</taxon>
        <taxon>Chytridiomycota incertae sedis</taxon>
        <taxon>Monoblepharidomycetes</taxon>
        <taxon>Monoblepharidales</taxon>
        <taxon>Gonapodyaceae</taxon>
        <taxon>Gonapodya</taxon>
    </lineage>
</organism>
<protein>
    <submittedName>
        <fullName evidence="2">Uncharacterized protein</fullName>
    </submittedName>
</protein>
<feature type="region of interest" description="Disordered" evidence="1">
    <location>
        <begin position="1"/>
        <end position="84"/>
    </location>
</feature>
<dbReference type="Proteomes" id="UP000070544">
    <property type="component" value="Unassembled WGS sequence"/>
</dbReference>
<accession>A0A139AXH1</accession>
<name>A0A139AXH1_GONPJ</name>
<sequence length="84" mass="8681">MAFLDPRFDESQAAAYLAQRHGAPPPPPPEGATQSTPPPPENGLPTEPGPAPLGSTSLPSMLGALPAALLGHDNDDDDEMDIEI</sequence>
<dbReference type="AlphaFoldDB" id="A0A139AXH1"/>
<evidence type="ECO:0000256" key="1">
    <source>
        <dbReference type="SAM" id="MobiDB-lite"/>
    </source>
</evidence>
<keyword evidence="3" id="KW-1185">Reference proteome</keyword>
<feature type="compositionally biased region" description="Basic and acidic residues" evidence="1">
    <location>
        <begin position="1"/>
        <end position="10"/>
    </location>
</feature>
<reference evidence="2 3" key="1">
    <citation type="journal article" date="2015" name="Genome Biol. Evol.">
        <title>Phylogenomic analyses indicate that early fungi evolved digesting cell walls of algal ancestors of land plants.</title>
        <authorList>
            <person name="Chang Y."/>
            <person name="Wang S."/>
            <person name="Sekimoto S."/>
            <person name="Aerts A.L."/>
            <person name="Choi C."/>
            <person name="Clum A."/>
            <person name="LaButti K.M."/>
            <person name="Lindquist E.A."/>
            <person name="Yee Ngan C."/>
            <person name="Ohm R.A."/>
            <person name="Salamov A.A."/>
            <person name="Grigoriev I.V."/>
            <person name="Spatafora J.W."/>
            <person name="Berbee M.L."/>
        </authorList>
    </citation>
    <scope>NUCLEOTIDE SEQUENCE [LARGE SCALE GENOMIC DNA]</scope>
    <source>
        <strain evidence="2 3">JEL478</strain>
    </source>
</reference>
<evidence type="ECO:0000313" key="2">
    <source>
        <dbReference type="EMBL" id="KXS21273.1"/>
    </source>
</evidence>
<feature type="compositionally biased region" description="Acidic residues" evidence="1">
    <location>
        <begin position="74"/>
        <end position="84"/>
    </location>
</feature>
<proteinExistence type="predicted"/>
<dbReference type="EMBL" id="KQ965733">
    <property type="protein sequence ID" value="KXS21273.1"/>
    <property type="molecule type" value="Genomic_DNA"/>
</dbReference>
<gene>
    <name evidence="2" type="ORF">M427DRAFT_130794</name>
</gene>